<evidence type="ECO:0000313" key="2">
    <source>
        <dbReference type="Proteomes" id="UP001056120"/>
    </source>
</evidence>
<comment type="caution">
    <text evidence="1">The sequence shown here is derived from an EMBL/GenBank/DDBJ whole genome shotgun (WGS) entry which is preliminary data.</text>
</comment>
<proteinExistence type="predicted"/>
<reference evidence="1 2" key="2">
    <citation type="journal article" date="2022" name="Mol. Ecol. Resour.">
        <title>The genomes of chicory, endive, great burdock and yacon provide insights into Asteraceae paleo-polyploidization history and plant inulin production.</title>
        <authorList>
            <person name="Fan W."/>
            <person name="Wang S."/>
            <person name="Wang H."/>
            <person name="Wang A."/>
            <person name="Jiang F."/>
            <person name="Liu H."/>
            <person name="Zhao H."/>
            <person name="Xu D."/>
            <person name="Zhang Y."/>
        </authorList>
    </citation>
    <scope>NUCLEOTIDE SEQUENCE [LARGE SCALE GENOMIC DNA]</scope>
    <source>
        <strain evidence="2">cv. Yunnan</strain>
        <tissue evidence="1">Leaves</tissue>
    </source>
</reference>
<protein>
    <submittedName>
        <fullName evidence="1">Uncharacterized protein</fullName>
    </submittedName>
</protein>
<dbReference type="EMBL" id="CM042045">
    <property type="protein sequence ID" value="KAI3682486.1"/>
    <property type="molecule type" value="Genomic_DNA"/>
</dbReference>
<reference evidence="2" key="1">
    <citation type="journal article" date="2022" name="Mol. Ecol. Resour.">
        <title>The genomes of chicory, endive, great burdock and yacon provide insights into Asteraceae palaeo-polyploidization history and plant inulin production.</title>
        <authorList>
            <person name="Fan W."/>
            <person name="Wang S."/>
            <person name="Wang H."/>
            <person name="Wang A."/>
            <person name="Jiang F."/>
            <person name="Liu H."/>
            <person name="Zhao H."/>
            <person name="Xu D."/>
            <person name="Zhang Y."/>
        </authorList>
    </citation>
    <scope>NUCLEOTIDE SEQUENCE [LARGE SCALE GENOMIC DNA]</scope>
    <source>
        <strain evidence="2">cv. Yunnan</strain>
    </source>
</reference>
<organism evidence="1 2">
    <name type="scientific">Smallanthus sonchifolius</name>
    <dbReference type="NCBI Taxonomy" id="185202"/>
    <lineage>
        <taxon>Eukaryota</taxon>
        <taxon>Viridiplantae</taxon>
        <taxon>Streptophyta</taxon>
        <taxon>Embryophyta</taxon>
        <taxon>Tracheophyta</taxon>
        <taxon>Spermatophyta</taxon>
        <taxon>Magnoliopsida</taxon>
        <taxon>eudicotyledons</taxon>
        <taxon>Gunneridae</taxon>
        <taxon>Pentapetalae</taxon>
        <taxon>asterids</taxon>
        <taxon>campanulids</taxon>
        <taxon>Asterales</taxon>
        <taxon>Asteraceae</taxon>
        <taxon>Asteroideae</taxon>
        <taxon>Heliantheae alliance</taxon>
        <taxon>Millerieae</taxon>
        <taxon>Smallanthus</taxon>
    </lineage>
</organism>
<evidence type="ECO:0000313" key="1">
    <source>
        <dbReference type="EMBL" id="KAI3682486.1"/>
    </source>
</evidence>
<accession>A0ACB8YAS0</accession>
<sequence>MMSMLVSKAQSIGGGVNGADQKSVTQLNLTIKSTVGHPKSIIKMERKCGIDSGLFEQEGGRRFEGWWEAMVAYREYRVRYFTL</sequence>
<keyword evidence="2" id="KW-1185">Reference proteome</keyword>
<name>A0ACB8YAS0_9ASTR</name>
<dbReference type="Proteomes" id="UP001056120">
    <property type="component" value="Linkage Group LG28"/>
</dbReference>
<gene>
    <name evidence="1" type="ORF">L1987_82506</name>
</gene>